<evidence type="ECO:0000256" key="2">
    <source>
        <dbReference type="ARBA" id="ARBA00012729"/>
    </source>
</evidence>
<dbReference type="PANTHER" id="PTHR45708:SF21">
    <property type="entry name" value="ACIDIC ENDOCHITINASE"/>
    <property type="match status" value="1"/>
</dbReference>
<dbReference type="PROSITE" id="PS51910">
    <property type="entry name" value="GH18_2"/>
    <property type="match status" value="1"/>
</dbReference>
<feature type="domain" description="GH18" evidence="9">
    <location>
        <begin position="28"/>
        <end position="255"/>
    </location>
</feature>
<dbReference type="GO" id="GO:0008843">
    <property type="term" value="F:endochitinase activity"/>
    <property type="evidence" value="ECO:0007669"/>
    <property type="project" value="UniProtKB-EC"/>
</dbReference>
<dbReference type="GO" id="GO:0005576">
    <property type="term" value="C:extracellular region"/>
    <property type="evidence" value="ECO:0007669"/>
    <property type="project" value="TreeGrafter"/>
</dbReference>
<proteinExistence type="predicted"/>
<dbReference type="InterPro" id="IPR001223">
    <property type="entry name" value="Glyco_hydro18_cat"/>
</dbReference>
<comment type="catalytic activity">
    <reaction evidence="1">
        <text>Random endo-hydrolysis of N-acetyl-beta-D-glucosaminide (1-&gt;4)-beta-linkages in chitin and chitodextrins.</text>
        <dbReference type="EC" id="3.2.1.14"/>
    </reaction>
</comment>
<dbReference type="EC" id="3.2.1.14" evidence="2"/>
<evidence type="ECO:0000313" key="11">
    <source>
        <dbReference type="Proteomes" id="UP000796880"/>
    </source>
</evidence>
<gene>
    <name evidence="10" type="ORF">FNV43_RR23997</name>
</gene>
<keyword evidence="3" id="KW-0378">Hydrolase</keyword>
<accession>A0A8K0GSQ8</accession>
<dbReference type="SUPFAM" id="SSF51445">
    <property type="entry name" value="(Trans)glycosidases"/>
    <property type="match status" value="1"/>
</dbReference>
<evidence type="ECO:0000256" key="1">
    <source>
        <dbReference type="ARBA" id="ARBA00000822"/>
    </source>
</evidence>
<keyword evidence="11" id="KW-1185">Reference proteome</keyword>
<evidence type="ECO:0000256" key="5">
    <source>
        <dbReference type="ARBA" id="ARBA00023157"/>
    </source>
</evidence>
<dbReference type="Pfam" id="PF00704">
    <property type="entry name" value="Glyco_hydro_18"/>
    <property type="match status" value="1"/>
</dbReference>
<dbReference type="Proteomes" id="UP000796880">
    <property type="component" value="Unassembled WGS sequence"/>
</dbReference>
<keyword evidence="7" id="KW-0326">Glycosidase</keyword>
<dbReference type="PANTHER" id="PTHR45708">
    <property type="entry name" value="ENDOCHITINASE"/>
    <property type="match status" value="1"/>
</dbReference>
<keyword evidence="5" id="KW-1015">Disulfide bond</keyword>
<dbReference type="InterPro" id="IPR017853">
    <property type="entry name" value="GH"/>
</dbReference>
<dbReference type="AlphaFoldDB" id="A0A8K0GSQ8"/>
<evidence type="ECO:0000256" key="3">
    <source>
        <dbReference type="ARBA" id="ARBA00022801"/>
    </source>
</evidence>
<evidence type="ECO:0000313" key="10">
    <source>
        <dbReference type="EMBL" id="KAF3432895.1"/>
    </source>
</evidence>
<dbReference type="OrthoDB" id="1705820at2759"/>
<evidence type="ECO:0000256" key="4">
    <source>
        <dbReference type="ARBA" id="ARBA00023024"/>
    </source>
</evidence>
<keyword evidence="8" id="KW-0624">Polysaccharide degradation</keyword>
<evidence type="ECO:0000256" key="7">
    <source>
        <dbReference type="ARBA" id="ARBA00023295"/>
    </source>
</evidence>
<dbReference type="GO" id="GO:0006032">
    <property type="term" value="P:chitin catabolic process"/>
    <property type="evidence" value="ECO:0007669"/>
    <property type="project" value="UniProtKB-KW"/>
</dbReference>
<dbReference type="CDD" id="cd02877">
    <property type="entry name" value="GH18_hevamine_XipI_class_III"/>
    <property type="match status" value="1"/>
</dbReference>
<dbReference type="GO" id="GO:0000272">
    <property type="term" value="P:polysaccharide catabolic process"/>
    <property type="evidence" value="ECO:0007669"/>
    <property type="project" value="UniProtKB-KW"/>
</dbReference>
<dbReference type="InterPro" id="IPR045321">
    <property type="entry name" value="Cts1-like"/>
</dbReference>
<protein>
    <recommendedName>
        <fullName evidence="2">chitinase</fullName>
        <ecNumber evidence="2">3.2.1.14</ecNumber>
    </recommendedName>
</protein>
<evidence type="ECO:0000256" key="8">
    <source>
        <dbReference type="ARBA" id="ARBA00023326"/>
    </source>
</evidence>
<sequence>METKYSKSSTTLLLHFPLQTLVETSQAGGITVYCGQTGYEGSLTKACAAGKYAFINIASLNKFGNGRNPELNIAGHCNPQSSNGCTIISSGIRYCQSRGIKVMLFIGGGIGSYSLASPEDAKNVADYLWNNFLGGKSSSSRPLGDAVTDGIDFDIELGSTLYWDDLARNLKAYRNTVYLSAAPQCPFPDKFLGNALSIAGVFDFVWTGEGVLGLPAAHMVAGSGYVPTNVLTSEILPLIRKSPNYGGVMLLVQVF</sequence>
<name>A0A8K0GSQ8_9ROSA</name>
<dbReference type="EMBL" id="VOIH02000011">
    <property type="protein sequence ID" value="KAF3432895.1"/>
    <property type="molecule type" value="Genomic_DNA"/>
</dbReference>
<evidence type="ECO:0000259" key="9">
    <source>
        <dbReference type="PROSITE" id="PS51910"/>
    </source>
</evidence>
<evidence type="ECO:0000256" key="6">
    <source>
        <dbReference type="ARBA" id="ARBA00023277"/>
    </source>
</evidence>
<organism evidence="10 11">
    <name type="scientific">Rhamnella rubrinervis</name>
    <dbReference type="NCBI Taxonomy" id="2594499"/>
    <lineage>
        <taxon>Eukaryota</taxon>
        <taxon>Viridiplantae</taxon>
        <taxon>Streptophyta</taxon>
        <taxon>Embryophyta</taxon>
        <taxon>Tracheophyta</taxon>
        <taxon>Spermatophyta</taxon>
        <taxon>Magnoliopsida</taxon>
        <taxon>eudicotyledons</taxon>
        <taxon>Gunneridae</taxon>
        <taxon>Pentapetalae</taxon>
        <taxon>rosids</taxon>
        <taxon>fabids</taxon>
        <taxon>Rosales</taxon>
        <taxon>Rhamnaceae</taxon>
        <taxon>rhamnoid group</taxon>
        <taxon>Rhamneae</taxon>
        <taxon>Rhamnella</taxon>
    </lineage>
</organism>
<keyword evidence="6" id="KW-0119">Carbohydrate metabolism</keyword>
<keyword evidence="4" id="KW-0146">Chitin degradation</keyword>
<dbReference type="Gene3D" id="3.20.20.80">
    <property type="entry name" value="Glycosidases"/>
    <property type="match status" value="2"/>
</dbReference>
<dbReference type="InterPro" id="IPR050542">
    <property type="entry name" value="Glycosyl_Hydrlase18_Chitinase"/>
</dbReference>
<comment type="caution">
    <text evidence="10">The sequence shown here is derived from an EMBL/GenBank/DDBJ whole genome shotgun (WGS) entry which is preliminary data.</text>
</comment>
<reference evidence="10" key="1">
    <citation type="submission" date="2020-03" db="EMBL/GenBank/DDBJ databases">
        <title>A high-quality chromosome-level genome assembly of a woody plant with both climbing and erect habits, Rhamnella rubrinervis.</title>
        <authorList>
            <person name="Lu Z."/>
            <person name="Yang Y."/>
            <person name="Zhu X."/>
            <person name="Sun Y."/>
        </authorList>
    </citation>
    <scope>NUCLEOTIDE SEQUENCE</scope>
    <source>
        <strain evidence="10">BYM</strain>
        <tissue evidence="10">Leaf</tissue>
    </source>
</reference>